<dbReference type="CDD" id="cd16461">
    <property type="entry name" value="RING-H2_EL5-like"/>
    <property type="match status" value="1"/>
</dbReference>
<evidence type="ECO:0000256" key="9">
    <source>
        <dbReference type="SAM" id="MobiDB-lite"/>
    </source>
</evidence>
<dbReference type="Pfam" id="PF13639">
    <property type="entry name" value="zf-RING_2"/>
    <property type="match status" value="1"/>
</dbReference>
<sequence length="285" mass="32803">MESLGQMSVQLMDYFRFSIHFLALRQRIPLSEIVPMKNLSNKKILTELVELLLLKKSQKNREEQTNGQKGDKNGQKGNKNGEKGDKNGQKGNKNGQKGNKNGEYRKKENADKAKESRLLRLMNTMVNNLNGTANLRKEERPKKRRKRLSENTLIFSVLFLFLALLFCLMRMLFTTSPEVMFSAEVNLKADHQQNKITKALSRLYEYEMIKANGDECAICLDAYKEGQMIRQIPPCQHNFHSECIDFWVKQNNNCPICRAKTFIISLKNVKPNANLNSEIVGDENV</sequence>
<proteinExistence type="predicted"/>
<feature type="transmembrane region" description="Helical" evidence="10">
    <location>
        <begin position="152"/>
        <end position="173"/>
    </location>
</feature>
<evidence type="ECO:0000313" key="12">
    <source>
        <dbReference type="EMBL" id="KAL3123505.1"/>
    </source>
</evidence>
<comment type="caution">
    <text evidence="12">The sequence shown here is derived from an EMBL/GenBank/DDBJ whole genome shotgun (WGS) entry which is preliminary data.</text>
</comment>
<accession>A0ABD2M9U8</accession>
<feature type="region of interest" description="Disordered" evidence="9">
    <location>
        <begin position="59"/>
        <end position="113"/>
    </location>
</feature>
<evidence type="ECO:0000259" key="11">
    <source>
        <dbReference type="PROSITE" id="PS50089"/>
    </source>
</evidence>
<protein>
    <recommendedName>
        <fullName evidence="11">RING-type domain-containing protein</fullName>
    </recommendedName>
</protein>
<evidence type="ECO:0000256" key="3">
    <source>
        <dbReference type="ARBA" id="ARBA00022723"/>
    </source>
</evidence>
<evidence type="ECO:0000256" key="10">
    <source>
        <dbReference type="SAM" id="Phobius"/>
    </source>
</evidence>
<keyword evidence="2 10" id="KW-0812">Transmembrane</keyword>
<evidence type="ECO:0000256" key="1">
    <source>
        <dbReference type="ARBA" id="ARBA00004370"/>
    </source>
</evidence>
<keyword evidence="3" id="KW-0479">Metal-binding</keyword>
<dbReference type="PROSITE" id="PS50089">
    <property type="entry name" value="ZF_RING_2"/>
    <property type="match status" value="1"/>
</dbReference>
<keyword evidence="7 10" id="KW-0472">Membrane</keyword>
<evidence type="ECO:0000256" key="2">
    <source>
        <dbReference type="ARBA" id="ARBA00022692"/>
    </source>
</evidence>
<evidence type="ECO:0000256" key="4">
    <source>
        <dbReference type="ARBA" id="ARBA00022771"/>
    </source>
</evidence>
<reference evidence="12 13" key="1">
    <citation type="submission" date="2024-10" db="EMBL/GenBank/DDBJ databases">
        <authorList>
            <person name="Kim D."/>
        </authorList>
    </citation>
    <scope>NUCLEOTIDE SEQUENCE [LARGE SCALE GENOMIC DNA]</scope>
    <source>
        <strain evidence="12">BH-2024</strain>
    </source>
</reference>
<dbReference type="EMBL" id="JBICBT010000099">
    <property type="protein sequence ID" value="KAL3123505.1"/>
    <property type="molecule type" value="Genomic_DNA"/>
</dbReference>
<feature type="compositionally biased region" description="Basic and acidic residues" evidence="9">
    <location>
        <begin position="100"/>
        <end position="113"/>
    </location>
</feature>
<gene>
    <name evidence="12" type="ORF">niasHT_006584</name>
</gene>
<dbReference type="GO" id="GO:0016020">
    <property type="term" value="C:membrane"/>
    <property type="evidence" value="ECO:0007669"/>
    <property type="project" value="UniProtKB-SubCell"/>
</dbReference>
<dbReference type="SMART" id="SM00184">
    <property type="entry name" value="RING"/>
    <property type="match status" value="1"/>
</dbReference>
<dbReference type="PANTHER" id="PTHR46539:SF1">
    <property type="entry name" value="E3 UBIQUITIN-PROTEIN LIGASE ATL42"/>
    <property type="match status" value="1"/>
</dbReference>
<organism evidence="12 13">
    <name type="scientific">Heterodera trifolii</name>
    <dbReference type="NCBI Taxonomy" id="157864"/>
    <lineage>
        <taxon>Eukaryota</taxon>
        <taxon>Metazoa</taxon>
        <taxon>Ecdysozoa</taxon>
        <taxon>Nematoda</taxon>
        <taxon>Chromadorea</taxon>
        <taxon>Rhabditida</taxon>
        <taxon>Tylenchina</taxon>
        <taxon>Tylenchomorpha</taxon>
        <taxon>Tylenchoidea</taxon>
        <taxon>Heteroderidae</taxon>
        <taxon>Heteroderinae</taxon>
        <taxon>Heterodera</taxon>
    </lineage>
</organism>
<evidence type="ECO:0000256" key="7">
    <source>
        <dbReference type="ARBA" id="ARBA00023136"/>
    </source>
</evidence>
<evidence type="ECO:0000256" key="5">
    <source>
        <dbReference type="ARBA" id="ARBA00022833"/>
    </source>
</evidence>
<evidence type="ECO:0000256" key="8">
    <source>
        <dbReference type="PROSITE-ProRule" id="PRU00175"/>
    </source>
</evidence>
<keyword evidence="13" id="KW-1185">Reference proteome</keyword>
<dbReference type="Gene3D" id="3.30.40.10">
    <property type="entry name" value="Zinc/RING finger domain, C3HC4 (zinc finger)"/>
    <property type="match status" value="1"/>
</dbReference>
<dbReference type="InterPro" id="IPR013083">
    <property type="entry name" value="Znf_RING/FYVE/PHD"/>
</dbReference>
<evidence type="ECO:0000313" key="13">
    <source>
        <dbReference type="Proteomes" id="UP001620626"/>
    </source>
</evidence>
<comment type="subcellular location">
    <subcellularLocation>
        <location evidence="1">Membrane</location>
    </subcellularLocation>
</comment>
<feature type="compositionally biased region" description="Low complexity" evidence="9">
    <location>
        <begin position="89"/>
        <end position="99"/>
    </location>
</feature>
<feature type="compositionally biased region" description="Basic and acidic residues" evidence="9">
    <location>
        <begin position="59"/>
        <end position="88"/>
    </location>
</feature>
<evidence type="ECO:0000256" key="6">
    <source>
        <dbReference type="ARBA" id="ARBA00022989"/>
    </source>
</evidence>
<keyword evidence="5" id="KW-0862">Zinc</keyword>
<dbReference type="GO" id="GO:0008270">
    <property type="term" value="F:zinc ion binding"/>
    <property type="evidence" value="ECO:0007669"/>
    <property type="project" value="UniProtKB-KW"/>
</dbReference>
<dbReference type="InterPro" id="IPR001841">
    <property type="entry name" value="Znf_RING"/>
</dbReference>
<feature type="domain" description="RING-type" evidence="11">
    <location>
        <begin position="216"/>
        <end position="258"/>
    </location>
</feature>
<dbReference type="PANTHER" id="PTHR46539">
    <property type="entry name" value="E3 UBIQUITIN-PROTEIN LIGASE ATL42"/>
    <property type="match status" value="1"/>
</dbReference>
<dbReference type="AlphaFoldDB" id="A0ABD2M9U8"/>
<keyword evidence="4 8" id="KW-0863">Zinc-finger</keyword>
<keyword evidence="6 10" id="KW-1133">Transmembrane helix</keyword>
<dbReference type="Proteomes" id="UP001620626">
    <property type="component" value="Unassembled WGS sequence"/>
</dbReference>
<dbReference type="SUPFAM" id="SSF57850">
    <property type="entry name" value="RING/U-box"/>
    <property type="match status" value="1"/>
</dbReference>
<name>A0ABD2M9U8_9BILA</name>